<sequence length="143" mass="15960">MSKVGKVLELFYSTNDGRINTTELALDSKGVIEDKYYNKNIQRSVLITSQDSYVLAKKHGIDAPYSALGENILIDYNPYYLKPGARVMIGELVLEISQNCTLCNSLAKVDPKLPKILKEDRGIFAKVISGATIKKDDDIYLIN</sequence>
<dbReference type="eggNOG" id="COG2258">
    <property type="taxonomic scope" value="Bacteria"/>
</dbReference>
<dbReference type="Gene3D" id="2.40.33.20">
    <property type="entry name" value="PK beta-barrel domain-like"/>
    <property type="match status" value="1"/>
</dbReference>
<dbReference type="GO" id="GO:0030170">
    <property type="term" value="F:pyridoxal phosphate binding"/>
    <property type="evidence" value="ECO:0007669"/>
    <property type="project" value="InterPro"/>
</dbReference>
<proteinExistence type="predicted"/>
<keyword evidence="3" id="KW-1185">Reference proteome</keyword>
<dbReference type="Proteomes" id="UP000006431">
    <property type="component" value="Unassembled WGS sequence"/>
</dbReference>
<comment type="caution">
    <text evidence="2">The sequence shown here is derived from an EMBL/GenBank/DDBJ whole genome shotgun (WGS) entry which is preliminary data.</text>
</comment>
<dbReference type="InterPro" id="IPR005302">
    <property type="entry name" value="MoCF_Sase_C"/>
</dbReference>
<evidence type="ECO:0000259" key="1">
    <source>
        <dbReference type="PROSITE" id="PS51340"/>
    </source>
</evidence>
<dbReference type="OrthoDB" id="9784492at2"/>
<dbReference type="HOGENOM" id="CLU_122785_1_0_7"/>
<accession>H1FYY9</accession>
<evidence type="ECO:0000313" key="2">
    <source>
        <dbReference type="EMBL" id="EHP29684.1"/>
    </source>
</evidence>
<dbReference type="InterPro" id="IPR011037">
    <property type="entry name" value="Pyrv_Knase-like_insert_dom_sf"/>
</dbReference>
<dbReference type="STRING" id="929558.SMGD1_1160"/>
<dbReference type="RefSeq" id="WP_008335279.1">
    <property type="nucleotide sequence ID" value="NZ_AFRZ01000001.1"/>
</dbReference>
<reference evidence="2 3" key="1">
    <citation type="journal article" date="2012" name="Proc. Natl. Acad. Sci. U.S.A.">
        <title>Genome and physiology of a model Epsilonproteobacterium responsible for sulfide detoxification in marine oxygen depletion zones.</title>
        <authorList>
            <person name="Grote J."/>
            <person name="Schott T."/>
            <person name="Bruckner C.G."/>
            <person name="Glockner F.O."/>
            <person name="Jost G."/>
            <person name="Teeling H."/>
            <person name="Labrenz M."/>
            <person name="Jurgens K."/>
        </authorList>
    </citation>
    <scope>NUCLEOTIDE SEQUENCE [LARGE SCALE GENOMIC DNA]</scope>
    <source>
        <strain evidence="2 3">GD1</strain>
    </source>
</reference>
<organism evidence="2 3">
    <name type="scientific">Sulfurimonas gotlandica (strain DSM 19862 / JCM 16533 / GD1)</name>
    <dbReference type="NCBI Taxonomy" id="929558"/>
    <lineage>
        <taxon>Bacteria</taxon>
        <taxon>Pseudomonadati</taxon>
        <taxon>Campylobacterota</taxon>
        <taxon>Epsilonproteobacteria</taxon>
        <taxon>Campylobacterales</taxon>
        <taxon>Sulfurimonadaceae</taxon>
        <taxon>Sulfurimonas</taxon>
    </lineage>
</organism>
<dbReference type="SUPFAM" id="SSF50800">
    <property type="entry name" value="PK beta-barrel domain-like"/>
    <property type="match status" value="1"/>
</dbReference>
<dbReference type="AlphaFoldDB" id="B6BGQ3"/>
<dbReference type="GO" id="GO:0030151">
    <property type="term" value="F:molybdenum ion binding"/>
    <property type="evidence" value="ECO:0007669"/>
    <property type="project" value="InterPro"/>
</dbReference>
<protein>
    <submittedName>
        <fullName evidence="2">Protein containing MOSC domain</fullName>
    </submittedName>
</protein>
<name>B6BGQ3_SULGG</name>
<evidence type="ECO:0000313" key="3">
    <source>
        <dbReference type="Proteomes" id="UP000006431"/>
    </source>
</evidence>
<dbReference type="EMBL" id="AFRZ01000001">
    <property type="protein sequence ID" value="EHP29684.1"/>
    <property type="molecule type" value="Genomic_DNA"/>
</dbReference>
<dbReference type="Pfam" id="PF03473">
    <property type="entry name" value="MOSC"/>
    <property type="match status" value="1"/>
</dbReference>
<dbReference type="PROSITE" id="PS51340">
    <property type="entry name" value="MOSC"/>
    <property type="match status" value="1"/>
</dbReference>
<gene>
    <name evidence="2" type="ORF">SMGD1_1160</name>
</gene>
<dbReference type="GO" id="GO:0003824">
    <property type="term" value="F:catalytic activity"/>
    <property type="evidence" value="ECO:0007669"/>
    <property type="project" value="InterPro"/>
</dbReference>
<accession>B6BGQ3</accession>
<feature type="domain" description="MOSC" evidence="1">
    <location>
        <begin position="5"/>
        <end position="142"/>
    </location>
</feature>
<dbReference type="PATRIC" id="fig|929558.5.peg.1152"/>